<evidence type="ECO:0000313" key="1">
    <source>
        <dbReference type="EMBL" id="MFE3849193.1"/>
    </source>
</evidence>
<accession>A0ABW6HRB6</accession>
<gene>
    <name evidence="1" type="ORF">ACFX5D_14580</name>
</gene>
<name>A0ABW6HRB6_9FLAO</name>
<evidence type="ECO:0000313" key="2">
    <source>
        <dbReference type="Proteomes" id="UP001600039"/>
    </source>
</evidence>
<dbReference type="RefSeq" id="WP_379858940.1">
    <property type="nucleotide sequence ID" value="NZ_JBHZQA010000011.1"/>
</dbReference>
<protein>
    <submittedName>
        <fullName evidence="1">Uncharacterized protein</fullName>
    </submittedName>
</protein>
<comment type="caution">
    <text evidence="1">The sequence shown here is derived from an EMBL/GenBank/DDBJ whole genome shotgun (WGS) entry which is preliminary data.</text>
</comment>
<reference evidence="1 2" key="1">
    <citation type="submission" date="2024-06" db="EMBL/GenBank/DDBJ databases">
        <title>Flavobacterium spp. isolated from glacier.</title>
        <authorList>
            <person name="Han D."/>
        </authorList>
    </citation>
    <scope>NUCLEOTIDE SEQUENCE [LARGE SCALE GENOMIC DNA]</scope>
    <source>
        <strain evidence="1 2">LB3P45</strain>
    </source>
</reference>
<keyword evidence="2" id="KW-1185">Reference proteome</keyword>
<organism evidence="1 2">
    <name type="scientific">Flavobacterium fructosi</name>
    <dbReference type="NCBI Taxonomy" id="3230416"/>
    <lineage>
        <taxon>Bacteria</taxon>
        <taxon>Pseudomonadati</taxon>
        <taxon>Bacteroidota</taxon>
        <taxon>Flavobacteriia</taxon>
        <taxon>Flavobacteriales</taxon>
        <taxon>Flavobacteriaceae</taxon>
        <taxon>Flavobacterium</taxon>
    </lineage>
</organism>
<proteinExistence type="predicted"/>
<dbReference type="EMBL" id="JBHZQA010000011">
    <property type="protein sequence ID" value="MFE3849193.1"/>
    <property type="molecule type" value="Genomic_DNA"/>
</dbReference>
<dbReference type="Proteomes" id="UP001600039">
    <property type="component" value="Unassembled WGS sequence"/>
</dbReference>
<sequence length="61" mass="7056">MTSIITGDIVNCRKLPSYIWIDGLKKLFKTKGKNPSEWEIYRGDEFQLEIKNVEEALIVAL</sequence>